<reference evidence="2 3" key="1">
    <citation type="submission" date="2018-07" db="EMBL/GenBank/DDBJ databases">
        <title>Genomic Encyclopedia of Type Strains, Phase III (KMG-III): the genomes of soil and plant-associated and newly described type strains.</title>
        <authorList>
            <person name="Whitman W."/>
        </authorList>
    </citation>
    <scope>NUCLEOTIDE SEQUENCE [LARGE SCALE GENOMIC DNA]</scope>
    <source>
        <strain evidence="2 3">CECT 8488</strain>
    </source>
</reference>
<dbReference type="AlphaFoldDB" id="A0A3D9HRU8"/>
<feature type="domain" description="Bbp19-like phage" evidence="1">
    <location>
        <begin position="29"/>
        <end position="89"/>
    </location>
</feature>
<name>A0A3D9HRU8_9PROT</name>
<protein>
    <recommendedName>
        <fullName evidence="1">Bbp19-like phage domain-containing protein</fullName>
    </recommendedName>
</protein>
<comment type="caution">
    <text evidence="2">The sequence shown here is derived from an EMBL/GenBank/DDBJ whole genome shotgun (WGS) entry which is preliminary data.</text>
</comment>
<evidence type="ECO:0000313" key="2">
    <source>
        <dbReference type="EMBL" id="RED52179.1"/>
    </source>
</evidence>
<dbReference type="InterPro" id="IPR057447">
    <property type="entry name" value="Bbp19-like_phage"/>
</dbReference>
<evidence type="ECO:0000313" key="3">
    <source>
        <dbReference type="Proteomes" id="UP000256845"/>
    </source>
</evidence>
<evidence type="ECO:0000259" key="1">
    <source>
        <dbReference type="Pfam" id="PF25181"/>
    </source>
</evidence>
<dbReference type="Pfam" id="PF25181">
    <property type="entry name" value="Phage_Bbp19"/>
    <property type="match status" value="1"/>
</dbReference>
<accession>A0A3D9HRU8</accession>
<organism evidence="2 3">
    <name type="scientific">Aestuariispira insulae</name>
    <dbReference type="NCBI Taxonomy" id="1461337"/>
    <lineage>
        <taxon>Bacteria</taxon>
        <taxon>Pseudomonadati</taxon>
        <taxon>Pseudomonadota</taxon>
        <taxon>Alphaproteobacteria</taxon>
        <taxon>Rhodospirillales</taxon>
        <taxon>Kiloniellaceae</taxon>
        <taxon>Aestuariispira</taxon>
    </lineage>
</organism>
<dbReference type="RefSeq" id="WP_115935732.1">
    <property type="nucleotide sequence ID" value="NZ_QRDW01000002.1"/>
</dbReference>
<keyword evidence="3" id="KW-1185">Reference proteome</keyword>
<dbReference type="Proteomes" id="UP000256845">
    <property type="component" value="Unassembled WGS sequence"/>
</dbReference>
<sequence length="101" mass="11104">MKSGDGNRFGGWRSFTRAGRAVAATAGAYKRVFASPDGKQVLDDLARATRYFEIADSGSAAEHNAMRSVYQHVLSMLAFTEADLRQLAEADYAEQLEMSHE</sequence>
<proteinExistence type="predicted"/>
<dbReference type="EMBL" id="QRDW01000002">
    <property type="protein sequence ID" value="RED52179.1"/>
    <property type="molecule type" value="Genomic_DNA"/>
</dbReference>
<gene>
    <name evidence="2" type="ORF">DFP90_102197</name>
</gene>